<keyword evidence="22" id="KW-1185">Reference proteome</keyword>
<dbReference type="FunFam" id="3.30.70.890:FF:000003">
    <property type="entry name" value="Mevalonate kinase"/>
    <property type="match status" value="1"/>
</dbReference>
<evidence type="ECO:0000259" key="20">
    <source>
        <dbReference type="Pfam" id="PF08544"/>
    </source>
</evidence>
<dbReference type="InterPro" id="IPR006205">
    <property type="entry name" value="Mev_gal_kin"/>
</dbReference>
<evidence type="ECO:0000256" key="9">
    <source>
        <dbReference type="ARBA" id="ARBA00022777"/>
    </source>
</evidence>
<dbReference type="Pfam" id="PF00288">
    <property type="entry name" value="GHMP_kinases_N"/>
    <property type="match status" value="1"/>
</dbReference>
<evidence type="ECO:0000256" key="12">
    <source>
        <dbReference type="ARBA" id="ARBA00022955"/>
    </source>
</evidence>
<evidence type="ECO:0000256" key="11">
    <source>
        <dbReference type="ARBA" id="ARBA00022842"/>
    </source>
</evidence>
<dbReference type="FunCoup" id="F2UML6">
    <property type="interactions" value="1061"/>
</dbReference>
<dbReference type="InterPro" id="IPR014721">
    <property type="entry name" value="Ribsml_uS5_D2-typ_fold_subgr"/>
</dbReference>
<proteinExistence type="inferred from homology"/>
<dbReference type="Pfam" id="PF08544">
    <property type="entry name" value="GHMP_kinases_C"/>
    <property type="match status" value="1"/>
</dbReference>
<dbReference type="EC" id="2.7.1.36" evidence="3 18"/>
<keyword evidence="8 18" id="KW-0547">Nucleotide-binding</keyword>
<dbReference type="InterPro" id="IPR013750">
    <property type="entry name" value="GHMP_kinase_C_dom"/>
</dbReference>
<gene>
    <name evidence="21" type="ORF">PTSG_09431</name>
</gene>
<dbReference type="InterPro" id="IPR006204">
    <property type="entry name" value="GHMP_kinase_N_dom"/>
</dbReference>
<evidence type="ECO:0000259" key="19">
    <source>
        <dbReference type="Pfam" id="PF00288"/>
    </source>
</evidence>
<dbReference type="NCBIfam" id="TIGR00549">
    <property type="entry name" value="mevalon_kin"/>
    <property type="match status" value="1"/>
</dbReference>
<evidence type="ECO:0000256" key="5">
    <source>
        <dbReference type="ARBA" id="ARBA00022516"/>
    </source>
</evidence>
<keyword evidence="4 18" id="KW-0963">Cytoplasm</keyword>
<keyword evidence="13 18" id="KW-0756">Sterol biosynthesis</keyword>
<keyword evidence="9 18" id="KW-0418">Kinase</keyword>
<dbReference type="InterPro" id="IPR006203">
    <property type="entry name" value="GHMP_knse_ATP-bd_CS"/>
</dbReference>
<evidence type="ECO:0000256" key="3">
    <source>
        <dbReference type="ARBA" id="ARBA00012103"/>
    </source>
</evidence>
<reference evidence="21" key="1">
    <citation type="submission" date="2009-08" db="EMBL/GenBank/DDBJ databases">
        <title>Annotation of Salpingoeca rosetta.</title>
        <authorList>
            <consortium name="The Broad Institute Genome Sequencing Platform"/>
            <person name="Russ C."/>
            <person name="Cuomo C."/>
            <person name="Burger G."/>
            <person name="Gray M.W."/>
            <person name="Holland P.W.H."/>
            <person name="King N."/>
            <person name="Lang F.B.F."/>
            <person name="Roger A.J."/>
            <person name="Ruiz-Trillo I."/>
            <person name="Young S.K."/>
            <person name="Zeng Q."/>
            <person name="Gargeya S."/>
            <person name="Alvarado L."/>
            <person name="Berlin A."/>
            <person name="Chapman S.B."/>
            <person name="Chen Z."/>
            <person name="Freedman E."/>
            <person name="Gellesch M."/>
            <person name="Goldberg J."/>
            <person name="Griggs A."/>
            <person name="Gujja S."/>
            <person name="Heilman E."/>
            <person name="Heiman D."/>
            <person name="Howarth C."/>
            <person name="Mehta T."/>
            <person name="Neiman D."/>
            <person name="Pearson M."/>
            <person name="Roberts A."/>
            <person name="Saif S."/>
            <person name="Shea T."/>
            <person name="Shenoy N."/>
            <person name="Sisk P."/>
            <person name="Stolte C."/>
            <person name="Sykes S."/>
            <person name="White J."/>
            <person name="Yandava C."/>
            <person name="Haas B."/>
            <person name="Nusbaum C."/>
            <person name="Birren B."/>
        </authorList>
    </citation>
    <scope>NUCLEOTIDE SEQUENCE</scope>
    <source>
        <strain evidence="21">ATCC 50818</strain>
    </source>
</reference>
<evidence type="ECO:0000256" key="8">
    <source>
        <dbReference type="ARBA" id="ARBA00022741"/>
    </source>
</evidence>
<dbReference type="EMBL" id="GL832982">
    <property type="protein sequence ID" value="EGD78365.1"/>
    <property type="molecule type" value="Genomic_DNA"/>
</dbReference>
<dbReference type="AlphaFoldDB" id="F2UML6"/>
<evidence type="ECO:0000313" key="21">
    <source>
        <dbReference type="EMBL" id="EGD78365.1"/>
    </source>
</evidence>
<evidence type="ECO:0000256" key="10">
    <source>
        <dbReference type="ARBA" id="ARBA00022840"/>
    </source>
</evidence>
<accession>F2UML6</accession>
<dbReference type="Gene3D" id="3.30.70.890">
    <property type="entry name" value="GHMP kinase, C-terminal domain"/>
    <property type="match status" value="1"/>
</dbReference>
<evidence type="ECO:0000256" key="4">
    <source>
        <dbReference type="ARBA" id="ARBA00022490"/>
    </source>
</evidence>
<dbReference type="GeneID" id="16070239"/>
<keyword evidence="6 18" id="KW-0808">Transferase</keyword>
<dbReference type="OMA" id="LMDFNHG"/>
<comment type="pathway">
    <text evidence="17 18">Isoprenoid biosynthesis; isopentenyl diphosphate biosynthesis via mevalonate pathway; isopentenyl diphosphate from (R)-mevalonate: step 1/3.</text>
</comment>
<dbReference type="GO" id="GO:0019287">
    <property type="term" value="P:isopentenyl diphosphate biosynthetic process, mevalonate pathway"/>
    <property type="evidence" value="ECO:0007669"/>
    <property type="project" value="UniProtKB-UniPathway"/>
</dbReference>
<evidence type="ECO:0000256" key="7">
    <source>
        <dbReference type="ARBA" id="ARBA00022723"/>
    </source>
</evidence>
<dbReference type="GO" id="GO:0046872">
    <property type="term" value="F:metal ion binding"/>
    <property type="evidence" value="ECO:0007669"/>
    <property type="project" value="UniProtKB-KW"/>
</dbReference>
<dbReference type="PRINTS" id="PR00959">
    <property type="entry name" value="MEVGALKINASE"/>
</dbReference>
<comment type="similarity">
    <text evidence="2 18">Belongs to the GHMP kinase family. Mevalonate kinase subfamily.</text>
</comment>
<dbReference type="InterPro" id="IPR020568">
    <property type="entry name" value="Ribosomal_Su5_D2-typ_SF"/>
</dbReference>
<keyword evidence="10 18" id="KW-0067">ATP-binding</keyword>
<name>F2UML6_SALR5</name>
<dbReference type="KEGG" id="sre:PTSG_09431"/>
<feature type="domain" description="GHMP kinase N-terminal" evidence="19">
    <location>
        <begin position="127"/>
        <end position="207"/>
    </location>
</feature>
<dbReference type="GO" id="GO:0005829">
    <property type="term" value="C:cytosol"/>
    <property type="evidence" value="ECO:0007669"/>
    <property type="project" value="TreeGrafter"/>
</dbReference>
<comment type="catalytic activity">
    <reaction evidence="18">
        <text>(R)-mevalonate + ATP = (R)-5-phosphomevalonate + ADP + H(+)</text>
        <dbReference type="Rhea" id="RHEA:17065"/>
        <dbReference type="ChEBI" id="CHEBI:15378"/>
        <dbReference type="ChEBI" id="CHEBI:30616"/>
        <dbReference type="ChEBI" id="CHEBI:36464"/>
        <dbReference type="ChEBI" id="CHEBI:58146"/>
        <dbReference type="ChEBI" id="CHEBI:456216"/>
        <dbReference type="EC" id="2.7.1.36"/>
    </reaction>
</comment>
<dbReference type="eggNOG" id="KOG1511">
    <property type="taxonomic scope" value="Eukaryota"/>
</dbReference>
<keyword evidence="5 18" id="KW-0444">Lipid biosynthesis</keyword>
<evidence type="ECO:0000256" key="16">
    <source>
        <dbReference type="ARBA" id="ARBA00023221"/>
    </source>
</evidence>
<evidence type="ECO:0000256" key="18">
    <source>
        <dbReference type="RuleBase" id="RU363087"/>
    </source>
</evidence>
<dbReference type="InParanoid" id="F2UML6"/>
<dbReference type="OrthoDB" id="1652964at2759"/>
<dbReference type="UniPathway" id="UPA00057">
    <property type="reaction ID" value="UER00098"/>
</dbReference>
<evidence type="ECO:0000256" key="2">
    <source>
        <dbReference type="ARBA" id="ARBA00006495"/>
    </source>
</evidence>
<dbReference type="GO" id="GO:0006695">
    <property type="term" value="P:cholesterol biosynthetic process"/>
    <property type="evidence" value="ECO:0007669"/>
    <property type="project" value="TreeGrafter"/>
</dbReference>
<evidence type="ECO:0000313" key="22">
    <source>
        <dbReference type="Proteomes" id="UP000007799"/>
    </source>
</evidence>
<dbReference type="RefSeq" id="XP_004989688.1">
    <property type="nucleotide sequence ID" value="XM_004989631.1"/>
</dbReference>
<evidence type="ECO:0000256" key="15">
    <source>
        <dbReference type="ARBA" id="ARBA00023166"/>
    </source>
</evidence>
<keyword evidence="12 18" id="KW-0752">Steroid biosynthesis</keyword>
<evidence type="ECO:0000256" key="1">
    <source>
        <dbReference type="ARBA" id="ARBA00004496"/>
    </source>
</evidence>
<organism evidence="21 22">
    <name type="scientific">Salpingoeca rosetta (strain ATCC 50818 / BSB-021)</name>
    <dbReference type="NCBI Taxonomy" id="946362"/>
    <lineage>
        <taxon>Eukaryota</taxon>
        <taxon>Choanoflagellata</taxon>
        <taxon>Craspedida</taxon>
        <taxon>Salpingoecidae</taxon>
        <taxon>Salpingoeca</taxon>
    </lineage>
</organism>
<evidence type="ECO:0000256" key="6">
    <source>
        <dbReference type="ARBA" id="ARBA00022679"/>
    </source>
</evidence>
<dbReference type="PANTHER" id="PTHR43290">
    <property type="entry name" value="MEVALONATE KINASE"/>
    <property type="match status" value="1"/>
</dbReference>
<keyword evidence="7" id="KW-0479">Metal-binding</keyword>
<protein>
    <recommendedName>
        <fullName evidence="3 18">Mevalonate kinase</fullName>
        <shortName evidence="18">MK</shortName>
        <ecNumber evidence="3 18">2.7.1.36</ecNumber>
    </recommendedName>
</protein>
<dbReference type="PANTHER" id="PTHR43290:SF2">
    <property type="entry name" value="MEVALONATE KINASE"/>
    <property type="match status" value="1"/>
</dbReference>
<dbReference type="Proteomes" id="UP000007799">
    <property type="component" value="Unassembled WGS sequence"/>
</dbReference>
<comment type="subcellular location">
    <subcellularLocation>
        <location evidence="1 18">Cytoplasm</location>
    </subcellularLocation>
</comment>
<feature type="domain" description="GHMP kinase C-terminal" evidence="20">
    <location>
        <begin position="289"/>
        <end position="355"/>
    </location>
</feature>
<dbReference type="Gene3D" id="3.30.230.10">
    <property type="match status" value="1"/>
</dbReference>
<keyword evidence="11" id="KW-0460">Magnesium</keyword>
<keyword evidence="14 18" id="KW-0443">Lipid metabolism</keyword>
<keyword evidence="16 18" id="KW-0753">Steroid metabolism</keyword>
<evidence type="ECO:0000256" key="14">
    <source>
        <dbReference type="ARBA" id="ARBA00023098"/>
    </source>
</evidence>
<dbReference type="GO" id="GO:0004496">
    <property type="term" value="F:mevalonate kinase activity"/>
    <property type="evidence" value="ECO:0007669"/>
    <property type="project" value="UniProtKB-EC"/>
</dbReference>
<dbReference type="GO" id="GO:0005524">
    <property type="term" value="F:ATP binding"/>
    <property type="evidence" value="ECO:0007669"/>
    <property type="project" value="UniProtKB-KW"/>
</dbReference>
<dbReference type="SUPFAM" id="SSF55060">
    <property type="entry name" value="GHMP Kinase, C-terminal domain"/>
    <property type="match status" value="1"/>
</dbReference>
<keyword evidence="15 18" id="KW-1207">Sterol metabolism</keyword>
<dbReference type="PROSITE" id="PS00627">
    <property type="entry name" value="GHMP_KINASES_ATP"/>
    <property type="match status" value="1"/>
</dbReference>
<dbReference type="STRING" id="946362.F2UML6"/>
<dbReference type="InterPro" id="IPR036554">
    <property type="entry name" value="GHMP_kinase_C_sf"/>
</dbReference>
<dbReference type="SUPFAM" id="SSF54211">
    <property type="entry name" value="Ribosomal protein S5 domain 2-like"/>
    <property type="match status" value="1"/>
</dbReference>
<sequence>MLEIRASAPGKLILHGEHAVVHGKLAVAASLDLRASLVLTLNDDAKVKLSLAELNIDIDFPLSDLPQVSAEGASSTQLDQPLYQAIHTLVAARDELSEGLESRRFAVEALLYLYCGIVKATSTQEQDEQSPSGVTINVKSDLPIGAGLGSSAAYSVCLASSMLALTRPIDAANAADLDAINAWAFLSESIIHGKPSGLDNTISCFGGAVSFASGKFNRVSTFQSLEVVLVDTGVPRSTKALVSGVRERKHEFPAVMDPLLDSMGHLSQTFLDISQQLAETSDTDPLFTKLETLMTMNHHMLNAIGVGHPALDDVVRLASSLGLAAKLTGAGGGGCAYVLLRPHASEDVKAKLFAALKEKGLRYWTTSLGGAGVAVERSDANQ</sequence>
<evidence type="ECO:0000256" key="17">
    <source>
        <dbReference type="ARBA" id="ARBA00029438"/>
    </source>
</evidence>
<evidence type="ECO:0000256" key="13">
    <source>
        <dbReference type="ARBA" id="ARBA00023011"/>
    </source>
</evidence>